<dbReference type="PIRSF" id="PIRSF029477">
    <property type="entry name" value="UCP029477"/>
    <property type="match status" value="1"/>
</dbReference>
<dbReference type="SUPFAM" id="SSF47240">
    <property type="entry name" value="Ferritin-like"/>
    <property type="match status" value="1"/>
</dbReference>
<dbReference type="InterPro" id="IPR016920">
    <property type="entry name" value="UCP029477"/>
</dbReference>
<dbReference type="Proteomes" id="UP000738431">
    <property type="component" value="Chromosome"/>
</dbReference>
<reference evidence="2 3" key="1">
    <citation type="submission" date="2023-12" db="EMBL/GenBank/DDBJ databases">
        <title>Description of an unclassified Opitutus bacterium of Verrucomicrobiota.</title>
        <authorList>
            <person name="Zhang D.-F."/>
        </authorList>
    </citation>
    <scope>NUCLEOTIDE SEQUENCE [LARGE SCALE GENOMIC DNA]</scope>
    <source>
        <strain evidence="2 3">WL0086</strain>
    </source>
</reference>
<organism evidence="2 3">
    <name type="scientific">Actomonas aquatica</name>
    <dbReference type="NCBI Taxonomy" id="2866162"/>
    <lineage>
        <taxon>Bacteria</taxon>
        <taxon>Pseudomonadati</taxon>
        <taxon>Verrucomicrobiota</taxon>
        <taxon>Opitutia</taxon>
        <taxon>Opitutales</taxon>
        <taxon>Opitutaceae</taxon>
        <taxon>Actomonas</taxon>
    </lineage>
</organism>
<sequence length="153" mass="17149">MKTISEETVSTLNNLIEICCDGADGFGEAASAVDRPELQEIFRRLSEQRQGFAQALRTCVHQLGEEAEDSGSMAAKAHRGWMKLREAITTKDNHTILAECERGEDHALAAYRDAVETFIDPIAADLVQRQYVEVQKSHDIVRDLRDSPTYQKV</sequence>
<dbReference type="NCBIfam" id="TIGR02284">
    <property type="entry name" value="PA2169 family four-helix-bundle protein"/>
    <property type="match status" value="1"/>
</dbReference>
<dbReference type="Gene3D" id="1.20.1260.10">
    <property type="match status" value="1"/>
</dbReference>
<dbReference type="InterPro" id="IPR012347">
    <property type="entry name" value="Ferritin-like"/>
</dbReference>
<dbReference type="RefSeq" id="WP_221032113.1">
    <property type="nucleotide sequence ID" value="NZ_CP139781.1"/>
</dbReference>
<feature type="domain" description="DUF2383" evidence="1">
    <location>
        <begin position="8"/>
        <end position="116"/>
    </location>
</feature>
<dbReference type="InterPro" id="IPR019052">
    <property type="entry name" value="DUF2383"/>
</dbReference>
<proteinExistence type="predicted"/>
<evidence type="ECO:0000313" key="3">
    <source>
        <dbReference type="Proteomes" id="UP000738431"/>
    </source>
</evidence>
<keyword evidence="3" id="KW-1185">Reference proteome</keyword>
<evidence type="ECO:0000259" key="1">
    <source>
        <dbReference type="Pfam" id="PF09537"/>
    </source>
</evidence>
<dbReference type="InterPro" id="IPR011971">
    <property type="entry name" value="CHP02284"/>
</dbReference>
<evidence type="ECO:0000313" key="2">
    <source>
        <dbReference type="EMBL" id="WRQ89962.1"/>
    </source>
</evidence>
<protein>
    <submittedName>
        <fullName evidence="2">PA2169 family four-helix-bundle protein</fullName>
    </submittedName>
</protein>
<dbReference type="InterPro" id="IPR009078">
    <property type="entry name" value="Ferritin-like_SF"/>
</dbReference>
<accession>A0ABZ1CF92</accession>
<dbReference type="Pfam" id="PF09537">
    <property type="entry name" value="DUF2383"/>
    <property type="match status" value="1"/>
</dbReference>
<gene>
    <name evidence="2" type="ORF">K1X11_011135</name>
</gene>
<dbReference type="EMBL" id="CP139781">
    <property type="protein sequence ID" value="WRQ89962.1"/>
    <property type="molecule type" value="Genomic_DNA"/>
</dbReference>
<name>A0ABZ1CF92_9BACT</name>